<dbReference type="InterPro" id="IPR003439">
    <property type="entry name" value="ABC_transporter-like_ATP-bd"/>
</dbReference>
<protein>
    <submittedName>
        <fullName evidence="4">ABC transporter</fullName>
    </submittedName>
</protein>
<dbReference type="Proteomes" id="UP000183975">
    <property type="component" value="Unassembled WGS sequence"/>
</dbReference>
<proteinExistence type="inferred from homology"/>
<dbReference type="AlphaFoldDB" id="A0A1M6K7G4"/>
<dbReference type="PANTHER" id="PTHR43335">
    <property type="entry name" value="ABC TRANSPORTER, ATP-BINDING PROTEIN"/>
    <property type="match status" value="1"/>
</dbReference>
<dbReference type="PANTHER" id="PTHR43335:SF8">
    <property type="entry name" value="ABC TRANSPORTER, ATP-BINDING PROTEIN"/>
    <property type="match status" value="1"/>
</dbReference>
<dbReference type="GO" id="GO:0016887">
    <property type="term" value="F:ATP hydrolysis activity"/>
    <property type="evidence" value="ECO:0007669"/>
    <property type="project" value="InterPro"/>
</dbReference>
<feature type="domain" description="ABC transporter" evidence="3">
    <location>
        <begin position="1"/>
        <end position="98"/>
    </location>
</feature>
<evidence type="ECO:0000313" key="5">
    <source>
        <dbReference type="Proteomes" id="UP000183975"/>
    </source>
</evidence>
<sequence length="103" mass="11380">MRIICGLTQQSAGNYTLLGKSNDDSARNRMGMLIEKPGIYEHMTATENLRYFSLLFGIPSPDYNKILKMVGLQNAGKKKARTFSLGMKQRLGIAIALLAILTS</sequence>
<keyword evidence="5" id="KW-1185">Reference proteome</keyword>
<reference evidence="4 5" key="1">
    <citation type="submission" date="2016-11" db="EMBL/GenBank/DDBJ databases">
        <authorList>
            <person name="Jaros S."/>
            <person name="Januszkiewicz K."/>
            <person name="Wedrychowicz H."/>
        </authorList>
    </citation>
    <scope>NUCLEOTIDE SEQUENCE [LARGE SCALE GENOMIC DNA]</scope>
    <source>
        <strain evidence="4 5">DSM 14214</strain>
    </source>
</reference>
<comment type="similarity">
    <text evidence="1">Belongs to the ABC transporter superfamily.</text>
</comment>
<keyword evidence="2" id="KW-0813">Transport</keyword>
<evidence type="ECO:0000256" key="2">
    <source>
        <dbReference type="ARBA" id="ARBA00022448"/>
    </source>
</evidence>
<gene>
    <name evidence="4" type="ORF">SAMN02745138_00079</name>
</gene>
<organism evidence="4 5">
    <name type="scientific">Anaerotignum lactatifermentans DSM 14214</name>
    <dbReference type="NCBI Taxonomy" id="1121323"/>
    <lineage>
        <taxon>Bacteria</taxon>
        <taxon>Bacillati</taxon>
        <taxon>Bacillota</taxon>
        <taxon>Clostridia</taxon>
        <taxon>Lachnospirales</taxon>
        <taxon>Anaerotignaceae</taxon>
        <taxon>Anaerotignum</taxon>
    </lineage>
</organism>
<evidence type="ECO:0000313" key="4">
    <source>
        <dbReference type="EMBL" id="SHJ54843.1"/>
    </source>
</evidence>
<dbReference type="GO" id="GO:0005524">
    <property type="term" value="F:ATP binding"/>
    <property type="evidence" value="ECO:0007669"/>
    <property type="project" value="InterPro"/>
</dbReference>
<name>A0A1M6K7G4_9FIRM</name>
<dbReference type="Gene3D" id="3.40.50.300">
    <property type="entry name" value="P-loop containing nucleotide triphosphate hydrolases"/>
    <property type="match status" value="1"/>
</dbReference>
<dbReference type="EMBL" id="FRAH01000003">
    <property type="protein sequence ID" value="SHJ54843.1"/>
    <property type="molecule type" value="Genomic_DNA"/>
</dbReference>
<evidence type="ECO:0000256" key="1">
    <source>
        <dbReference type="ARBA" id="ARBA00005417"/>
    </source>
</evidence>
<dbReference type="Pfam" id="PF00005">
    <property type="entry name" value="ABC_tran"/>
    <property type="match status" value="1"/>
</dbReference>
<dbReference type="SUPFAM" id="SSF52540">
    <property type="entry name" value="P-loop containing nucleoside triphosphate hydrolases"/>
    <property type="match status" value="1"/>
</dbReference>
<evidence type="ECO:0000259" key="3">
    <source>
        <dbReference type="Pfam" id="PF00005"/>
    </source>
</evidence>
<accession>A0A1M6K7G4</accession>
<dbReference type="InterPro" id="IPR027417">
    <property type="entry name" value="P-loop_NTPase"/>
</dbReference>